<feature type="disulfide bond" evidence="10">
    <location>
        <begin position="254"/>
        <end position="321"/>
    </location>
</feature>
<evidence type="ECO:0000256" key="8">
    <source>
        <dbReference type="ARBA" id="ARBA00023170"/>
    </source>
</evidence>
<evidence type="ECO:0000256" key="9">
    <source>
        <dbReference type="ARBA" id="ARBA00023180"/>
    </source>
</evidence>
<dbReference type="KEGG" id="bmor:100328604"/>
<dbReference type="Proteomes" id="UP000005204">
    <property type="component" value="Unassembled WGS sequence"/>
</dbReference>
<keyword evidence="9" id="KW-0325">Glycoprotein</keyword>
<comment type="subcellular location">
    <subcellularLocation>
        <location evidence="1">Cell membrane</location>
        <topology evidence="1">Multi-pass membrane protein</topology>
    </subcellularLocation>
</comment>
<accession>D2KXB2</accession>
<dbReference type="GO" id="GO:0005886">
    <property type="term" value="C:plasma membrane"/>
    <property type="evidence" value="ECO:0007669"/>
    <property type="project" value="UniProtKB-SubCell"/>
</dbReference>
<dbReference type="GeneID" id="100328604"/>
<protein>
    <submittedName>
        <fullName evidence="12">Cameo1</fullName>
    </submittedName>
</protein>
<keyword evidence="14" id="KW-1185">Reference proteome</keyword>
<dbReference type="PANTHER" id="PTHR11923:SF114">
    <property type="entry name" value="FI02050P-RELATED"/>
    <property type="match status" value="1"/>
</dbReference>
<feature type="disulfide bond" evidence="10">
    <location>
        <begin position="282"/>
        <end position="342"/>
    </location>
</feature>
<keyword evidence="4 11" id="KW-0812">Transmembrane</keyword>
<organism evidence="12">
    <name type="scientific">Bombyx mori</name>
    <name type="common">Silk moth</name>
    <dbReference type="NCBI Taxonomy" id="7091"/>
    <lineage>
        <taxon>Eukaryota</taxon>
        <taxon>Metazoa</taxon>
        <taxon>Ecdysozoa</taxon>
        <taxon>Arthropoda</taxon>
        <taxon>Hexapoda</taxon>
        <taxon>Insecta</taxon>
        <taxon>Pterygota</taxon>
        <taxon>Neoptera</taxon>
        <taxon>Endopterygota</taxon>
        <taxon>Lepidoptera</taxon>
        <taxon>Glossata</taxon>
        <taxon>Ditrysia</taxon>
        <taxon>Bombycoidea</taxon>
        <taxon>Bombycidae</taxon>
        <taxon>Bombycinae</taxon>
        <taxon>Bombyx</taxon>
    </lineage>
</organism>
<feature type="transmembrane region" description="Helical" evidence="11">
    <location>
        <begin position="451"/>
        <end position="472"/>
    </location>
</feature>
<dbReference type="PRINTS" id="PR01610">
    <property type="entry name" value="CD36ANTIGEN"/>
</dbReference>
<evidence type="ECO:0000256" key="3">
    <source>
        <dbReference type="ARBA" id="ARBA00022475"/>
    </source>
</evidence>
<evidence type="ECO:0000256" key="1">
    <source>
        <dbReference type="ARBA" id="ARBA00004651"/>
    </source>
</evidence>
<dbReference type="GO" id="GO:0005737">
    <property type="term" value="C:cytoplasm"/>
    <property type="evidence" value="ECO:0007669"/>
    <property type="project" value="TreeGrafter"/>
</dbReference>
<proteinExistence type="evidence at transcript level"/>
<dbReference type="Pfam" id="PF01130">
    <property type="entry name" value="CD36"/>
    <property type="match status" value="1"/>
</dbReference>
<reference evidence="14" key="1">
    <citation type="journal article" date="2008" name="Insect Biochem. Mol. Biol.">
        <title>The genome of a lepidopteran model insect, the silkworm Bombyx mori.</title>
        <authorList>
            <consortium name="International Silkworm Genome Consortium"/>
        </authorList>
    </citation>
    <scope>NUCLEOTIDE SEQUENCE [LARGE SCALE GENOMIC DNA]</scope>
    <source>
        <strain evidence="14">p50T</strain>
    </source>
</reference>
<dbReference type="AlphaFoldDB" id="D2KXB2"/>
<evidence type="ECO:0000256" key="4">
    <source>
        <dbReference type="ARBA" id="ARBA00022692"/>
    </source>
</evidence>
<evidence type="ECO:0000256" key="7">
    <source>
        <dbReference type="ARBA" id="ARBA00023157"/>
    </source>
</evidence>
<dbReference type="SMR" id="D2KXB2"/>
<gene>
    <name evidence="12" type="primary">Cameo1</name>
    <name evidence="13" type="synonym">100328604</name>
</gene>
<dbReference type="GO" id="GO:0005044">
    <property type="term" value="F:scavenger receptor activity"/>
    <property type="evidence" value="ECO:0007669"/>
    <property type="project" value="TreeGrafter"/>
</dbReference>
<dbReference type="OrthoDB" id="514335at2759"/>
<keyword evidence="5 11" id="KW-1133">Transmembrane helix</keyword>
<evidence type="ECO:0000313" key="13">
    <source>
        <dbReference type="EnsemblMetazoa" id="NP_001164650.1"/>
    </source>
</evidence>
<dbReference type="RefSeq" id="NP_001164650.1">
    <property type="nucleotide sequence ID" value="NM_001171179.1"/>
</dbReference>
<dbReference type="CTD" id="100328604"/>
<dbReference type="InterPro" id="IPR002159">
    <property type="entry name" value="CD36_fam"/>
</dbReference>
<evidence type="ECO:0000256" key="11">
    <source>
        <dbReference type="SAM" id="Phobius"/>
    </source>
</evidence>
<dbReference type="EMBL" id="AB515345">
    <property type="protein sequence ID" value="BAI66271.1"/>
    <property type="molecule type" value="mRNA"/>
</dbReference>
<feature type="transmembrane region" description="Helical" evidence="11">
    <location>
        <begin position="12"/>
        <end position="31"/>
    </location>
</feature>
<evidence type="ECO:0000313" key="14">
    <source>
        <dbReference type="Proteomes" id="UP000005204"/>
    </source>
</evidence>
<dbReference type="PRINTS" id="PR01609">
    <property type="entry name" value="CD36FAMILY"/>
</dbReference>
<evidence type="ECO:0000256" key="2">
    <source>
        <dbReference type="ARBA" id="ARBA00010532"/>
    </source>
</evidence>
<evidence type="ECO:0000313" key="12">
    <source>
        <dbReference type="EMBL" id="BAI66271.1"/>
    </source>
</evidence>
<evidence type="ECO:0000256" key="10">
    <source>
        <dbReference type="PIRSR" id="PIRSR605428-52"/>
    </source>
</evidence>
<name>D2KXB2_BOMMO</name>
<comment type="similarity">
    <text evidence="2">Belongs to the CD36 family.</text>
</comment>
<feature type="disulfide bond" evidence="10">
    <location>
        <begin position="323"/>
        <end position="331"/>
    </location>
</feature>
<reference evidence="13" key="3">
    <citation type="submission" date="2022-06" db="UniProtKB">
        <authorList>
            <consortium name="EnsemblMetazoa"/>
        </authorList>
    </citation>
    <scope>IDENTIFICATION</scope>
    <source>
        <strain evidence="13">p50T (Dazao)</strain>
    </source>
</reference>
<evidence type="ECO:0000256" key="6">
    <source>
        <dbReference type="ARBA" id="ARBA00023136"/>
    </source>
</evidence>
<reference evidence="12" key="2">
    <citation type="journal article" date="2010" name="J. Biol. Chem.">
        <title>A CD36-related Transmembrane Protein Is Coordinated with an Intracellular Lipid-binding Protein in Selective Carotenoid Transport for Cocoon Coloration.</title>
        <authorList>
            <person name="Sakudoh T."/>
            <person name="Iizuka T."/>
            <person name="Narukawa J."/>
            <person name="Sezutsu H."/>
            <person name="Kobayashi I."/>
            <person name="Kuwazaki S."/>
            <person name="Banno Y."/>
            <person name="Kitamura A."/>
            <person name="Sugiyama H."/>
            <person name="Takada N."/>
            <person name="Fujimoto H."/>
            <person name="Kadono-Okuda K."/>
            <person name="Mita K."/>
            <person name="Tamura T."/>
            <person name="Yamamoto K."/>
            <person name="Tsuchida K."/>
        </authorList>
    </citation>
    <scope>NUCLEOTIDE SEQUENCE</scope>
    <source>
        <strain evidence="12">N4</strain>
    </source>
</reference>
<keyword evidence="3" id="KW-1003">Cell membrane</keyword>
<dbReference type="PANTHER" id="PTHR11923">
    <property type="entry name" value="SCAVENGER RECEPTOR CLASS B TYPE-1 SR-B1"/>
    <property type="match status" value="1"/>
</dbReference>
<dbReference type="HOGENOM" id="CLU_019853_5_2_1"/>
<sequence>MKMVSSGVKSGLFMGFGSALVLIGAIVVVYWPSLFMAQLQRMMILSPTSTSFGIWQETPIPMYLECYMFNITNADKILAKEDVILKVEQLGPYVFRESHSKVNLTWNDNSTITFYNQRFWHFDQNLSKGSLSDEIISINPIIATVAYIVRHQPRVVKVSVDVFLRMFHDDLFLKANVSSWLFEGIEDPVLEMAQKFPDLPLNIPYDKFGWFYERNGSREFDGSFIMNTGAADFSRLGNIELWKYSPRTVFRDHCGDVKGSTGELWAPELGQPELFVFASDICTYLTLHKKEDVLIENIEGVRYAANDSLFDNGHKYPAMACYCDEVRDRDCVPPGALNVSLCRLGAPAFVSQPHFLDADPYYPSKIQGLDPQEEHRFSLALEMFTGMPLAVSAQLQINLLIRDVWGISINNVLPDPDTMVPMFWFRQELQVTPEYAHMARVALALRYYTPYALYTLTVIGVVLILVGVVVLIRRLLNSSDTTPLIEESASQENQQ</sequence>
<keyword evidence="6 11" id="KW-0472">Membrane</keyword>
<dbReference type="InterPro" id="IPR005428">
    <property type="entry name" value="CD36/SCARB1/SNMP1"/>
</dbReference>
<keyword evidence="7 10" id="KW-1015">Disulfide bond</keyword>
<dbReference type="EnsemblMetazoa" id="NM_001171179.1">
    <property type="protein sequence ID" value="NP_001164650.1"/>
    <property type="gene ID" value="GeneID_100328604"/>
</dbReference>
<keyword evidence="8" id="KW-0675">Receptor</keyword>
<evidence type="ECO:0000256" key="5">
    <source>
        <dbReference type="ARBA" id="ARBA00022989"/>
    </source>
</evidence>